<keyword evidence="1" id="KW-0472">Membrane</keyword>
<accession>A0A1H8GMG0</accession>
<dbReference type="EMBL" id="FODF01000004">
    <property type="protein sequence ID" value="SEN44975.1"/>
    <property type="molecule type" value="Genomic_DNA"/>
</dbReference>
<dbReference type="Proteomes" id="UP000199512">
    <property type="component" value="Unassembled WGS sequence"/>
</dbReference>
<name>A0A1H8GMG0_9FIRM</name>
<evidence type="ECO:0000256" key="1">
    <source>
        <dbReference type="SAM" id="Phobius"/>
    </source>
</evidence>
<reference evidence="2 3" key="1">
    <citation type="submission" date="2016-10" db="EMBL/GenBank/DDBJ databases">
        <authorList>
            <person name="de Groot N.N."/>
        </authorList>
    </citation>
    <scope>NUCLEOTIDE SEQUENCE [LARGE SCALE GENOMIC DNA]</scope>
    <source>
        <strain evidence="2 3">Calf135</strain>
    </source>
</reference>
<keyword evidence="1" id="KW-0812">Transmembrane</keyword>
<dbReference type="STRING" id="215200.SAMN05216454_10432"/>
<protein>
    <submittedName>
        <fullName evidence="2">Uncharacterized protein</fullName>
    </submittedName>
</protein>
<dbReference type="AlphaFoldDB" id="A0A1H8GMG0"/>
<gene>
    <name evidence="2" type="ORF">SAMN05216454_10432</name>
</gene>
<evidence type="ECO:0000313" key="2">
    <source>
        <dbReference type="EMBL" id="SEN44975.1"/>
    </source>
</evidence>
<organism evidence="2 3">
    <name type="scientific">Peptostreptococcus russellii</name>
    <dbReference type="NCBI Taxonomy" id="215200"/>
    <lineage>
        <taxon>Bacteria</taxon>
        <taxon>Bacillati</taxon>
        <taxon>Bacillota</taxon>
        <taxon>Clostridia</taxon>
        <taxon>Peptostreptococcales</taxon>
        <taxon>Peptostreptococcaceae</taxon>
        <taxon>Peptostreptococcus</taxon>
    </lineage>
</organism>
<feature type="transmembrane region" description="Helical" evidence="1">
    <location>
        <begin position="6"/>
        <end position="26"/>
    </location>
</feature>
<evidence type="ECO:0000313" key="3">
    <source>
        <dbReference type="Proteomes" id="UP000199512"/>
    </source>
</evidence>
<keyword evidence="3" id="KW-1185">Reference proteome</keyword>
<proteinExistence type="predicted"/>
<dbReference type="RefSeq" id="WP_242938904.1">
    <property type="nucleotide sequence ID" value="NZ_FODF01000004.1"/>
</dbReference>
<keyword evidence="1" id="KW-1133">Transmembrane helix</keyword>
<sequence>MNKRKAILPIMILGTGALSLVYKIWLYKRIKELEHKTKELAHYHNDFCLVQGKCNKSMDEQIINIQEEIGSVYEHIEGLLDMQETKYTDEKECKKENSYCDKDLEKQNKQLSKKQKGGKLWHMYQSQKI</sequence>